<feature type="non-terminal residue" evidence="1">
    <location>
        <position position="79"/>
    </location>
</feature>
<evidence type="ECO:0000313" key="2">
    <source>
        <dbReference type="Proteomes" id="UP000479190"/>
    </source>
</evidence>
<name>A0A6H5IBC2_9HYME</name>
<dbReference type="EMBL" id="CADCXV010000777">
    <property type="protein sequence ID" value="CAB0035303.1"/>
    <property type="molecule type" value="Genomic_DNA"/>
</dbReference>
<accession>A0A6H5IBC2</accession>
<organism evidence="1 2">
    <name type="scientific">Trichogramma brassicae</name>
    <dbReference type="NCBI Taxonomy" id="86971"/>
    <lineage>
        <taxon>Eukaryota</taxon>
        <taxon>Metazoa</taxon>
        <taxon>Ecdysozoa</taxon>
        <taxon>Arthropoda</taxon>
        <taxon>Hexapoda</taxon>
        <taxon>Insecta</taxon>
        <taxon>Pterygota</taxon>
        <taxon>Neoptera</taxon>
        <taxon>Endopterygota</taxon>
        <taxon>Hymenoptera</taxon>
        <taxon>Apocrita</taxon>
        <taxon>Proctotrupomorpha</taxon>
        <taxon>Chalcidoidea</taxon>
        <taxon>Trichogrammatidae</taxon>
        <taxon>Trichogramma</taxon>
    </lineage>
</organism>
<keyword evidence="2" id="KW-1185">Reference proteome</keyword>
<proteinExistence type="predicted"/>
<reference evidence="1 2" key="1">
    <citation type="submission" date="2020-02" db="EMBL/GenBank/DDBJ databases">
        <authorList>
            <person name="Ferguson B K."/>
        </authorList>
    </citation>
    <scope>NUCLEOTIDE SEQUENCE [LARGE SCALE GENOMIC DNA]</scope>
</reference>
<protein>
    <submittedName>
        <fullName evidence="1">Uncharacterized protein</fullName>
    </submittedName>
</protein>
<dbReference type="Proteomes" id="UP000479190">
    <property type="component" value="Unassembled WGS sequence"/>
</dbReference>
<dbReference type="AlphaFoldDB" id="A0A6H5IBC2"/>
<gene>
    <name evidence="1" type="ORF">TBRA_LOCUS7201</name>
</gene>
<sequence>SARTPQGGVSHCATCCPVDQTAGNQCNGLLSVHESFTRSKKVQPLEYTCITEKLMAQKSKSRDVNILSDNTRHIFIIYK</sequence>
<evidence type="ECO:0000313" key="1">
    <source>
        <dbReference type="EMBL" id="CAB0035303.1"/>
    </source>
</evidence>
<feature type="non-terminal residue" evidence="1">
    <location>
        <position position="1"/>
    </location>
</feature>